<dbReference type="Pfam" id="PF07687">
    <property type="entry name" value="M20_dimer"/>
    <property type="match status" value="1"/>
</dbReference>
<keyword evidence="6" id="KW-0732">Signal</keyword>
<dbReference type="GO" id="GO:0046872">
    <property type="term" value="F:metal ion binding"/>
    <property type="evidence" value="ECO:0007669"/>
    <property type="project" value="UniProtKB-KW"/>
</dbReference>
<evidence type="ECO:0000313" key="11">
    <source>
        <dbReference type="Proteomes" id="UP001302367"/>
    </source>
</evidence>
<evidence type="ECO:0000313" key="9">
    <source>
        <dbReference type="EMBL" id="WPB08224.1"/>
    </source>
</evidence>
<dbReference type="EMBL" id="CP134192">
    <property type="protein sequence ID" value="WPB08224.1"/>
    <property type="molecule type" value="Genomic_DNA"/>
</dbReference>
<name>A0A2G5HDX9_CERBT</name>
<evidence type="ECO:0000256" key="3">
    <source>
        <dbReference type="ARBA" id="ARBA00022723"/>
    </source>
</evidence>
<evidence type="ECO:0000256" key="6">
    <source>
        <dbReference type="SAM" id="SignalP"/>
    </source>
</evidence>
<dbReference type="InterPro" id="IPR036264">
    <property type="entry name" value="Bact_exopeptidase_dim_dom"/>
</dbReference>
<proteinExistence type="inferred from homology"/>
<evidence type="ECO:0000256" key="4">
    <source>
        <dbReference type="ARBA" id="ARBA00022801"/>
    </source>
</evidence>
<dbReference type="Gene3D" id="3.30.70.360">
    <property type="match status" value="1"/>
</dbReference>
<dbReference type="GO" id="GO:0004180">
    <property type="term" value="F:carboxypeptidase activity"/>
    <property type="evidence" value="ECO:0007669"/>
    <property type="project" value="UniProtKB-KW"/>
</dbReference>
<evidence type="ECO:0000259" key="7">
    <source>
        <dbReference type="Pfam" id="PF07687"/>
    </source>
</evidence>
<keyword evidence="8" id="KW-0645">Protease</keyword>
<sequence length="410" mass="44283">MRLAQLLSALVAASPSVASILPAPEDKLLLAPDLVDFHKALVEIESISGNEKAVGDWLYESLVNQGYHAERQYVSKDPERFNVFAWPGHNRDPPVVLSSHIDTVPPFLPYKSTKHKHNTTIFGRGSVDAKGSVATQIIAVNELLAASKISRDDVGILYVVGEEVGGEGMKHANQLSLTPSTIIFGEPTELKLVSGHKGILSVHLTTKGKSGHSGYPWLGRSANEVLVSALAAIMQLGDKLPKSDKYGTTTFNLGRIEGGVAANVIAQNASANIAVRIAEGTPELIKKEITVAVHDAVASFLEDDKDLKFSDIIDIDFTGEGYGPIDIDHDVPGFDVITVNYGTDIPWLKKTVKDQKRYLYGPGSILVAHSANEELTVKDLEDAVEGYQKIVLFALGKGEKSEQDEGKQDL</sequence>
<feature type="signal peptide" evidence="6">
    <location>
        <begin position="1"/>
        <end position="18"/>
    </location>
</feature>
<evidence type="ECO:0000256" key="5">
    <source>
        <dbReference type="ARBA" id="ARBA00022833"/>
    </source>
</evidence>
<dbReference type="OrthoDB" id="3064516at2759"/>
<evidence type="ECO:0000256" key="1">
    <source>
        <dbReference type="ARBA" id="ARBA00001947"/>
    </source>
</evidence>
<evidence type="ECO:0000313" key="8">
    <source>
        <dbReference type="EMBL" id="PIA90695.1"/>
    </source>
</evidence>
<dbReference type="Gene3D" id="3.40.630.10">
    <property type="entry name" value="Zn peptidases"/>
    <property type="match status" value="1"/>
</dbReference>
<organism evidence="8 10">
    <name type="scientific">Cercospora beticola</name>
    <name type="common">Sugarbeet leaf spot fungus</name>
    <dbReference type="NCBI Taxonomy" id="122368"/>
    <lineage>
        <taxon>Eukaryota</taxon>
        <taxon>Fungi</taxon>
        <taxon>Dikarya</taxon>
        <taxon>Ascomycota</taxon>
        <taxon>Pezizomycotina</taxon>
        <taxon>Dothideomycetes</taxon>
        <taxon>Dothideomycetidae</taxon>
        <taxon>Mycosphaerellales</taxon>
        <taxon>Mycosphaerellaceae</taxon>
        <taxon>Cercospora</taxon>
    </lineage>
</organism>
<dbReference type="SUPFAM" id="SSF55031">
    <property type="entry name" value="Bacterial exopeptidase dimerisation domain"/>
    <property type="match status" value="1"/>
</dbReference>
<keyword evidence="4" id="KW-0378">Hydrolase</keyword>
<accession>A0A2G5HDX9</accession>
<feature type="chain" id="PRO_5013882191" evidence="6">
    <location>
        <begin position="19"/>
        <end position="410"/>
    </location>
</feature>
<feature type="domain" description="Peptidase M20 dimerisation" evidence="7">
    <location>
        <begin position="195"/>
        <end position="290"/>
    </location>
</feature>
<dbReference type="InterPro" id="IPR011650">
    <property type="entry name" value="Peptidase_M20_dimer"/>
</dbReference>
<comment type="cofactor">
    <cofactor evidence="1">
        <name>Zn(2+)</name>
        <dbReference type="ChEBI" id="CHEBI:29105"/>
    </cofactor>
</comment>
<dbReference type="SUPFAM" id="SSF53187">
    <property type="entry name" value="Zn-dependent exopeptidases"/>
    <property type="match status" value="1"/>
</dbReference>
<evidence type="ECO:0000256" key="2">
    <source>
        <dbReference type="ARBA" id="ARBA00006247"/>
    </source>
</evidence>
<keyword evidence="11" id="KW-1185">Reference proteome</keyword>
<dbReference type="EMBL" id="LKMD01000107">
    <property type="protein sequence ID" value="PIA90695.1"/>
    <property type="molecule type" value="Genomic_DNA"/>
</dbReference>
<reference evidence="8 10" key="1">
    <citation type="submission" date="2015-10" db="EMBL/GenBank/DDBJ databases">
        <title>The cercosporin biosynthetic gene cluster was horizontally transferred to several fungal lineages and shown to be expanded in Cercospora beticola based on microsynteny with recipient genomes.</title>
        <authorList>
            <person name="De Jonge R."/>
            <person name="Ebert M.K."/>
            <person name="Suttle J.C."/>
            <person name="Jurick Ii W.M."/>
            <person name="Secor G.A."/>
            <person name="Thomma B.P."/>
            <person name="Van De Peer Y."/>
            <person name="Bolton M.D."/>
        </authorList>
    </citation>
    <scope>NUCLEOTIDE SEQUENCE [LARGE SCALE GENOMIC DNA]</scope>
    <source>
        <strain evidence="8 10">09-40</strain>
    </source>
</reference>
<keyword evidence="3" id="KW-0479">Metal-binding</keyword>
<dbReference type="PANTHER" id="PTHR43808:SF8">
    <property type="entry name" value="PEPTIDASE M20 DIMERISATION DOMAIN-CONTAINING PROTEIN"/>
    <property type="match status" value="1"/>
</dbReference>
<dbReference type="Proteomes" id="UP001302367">
    <property type="component" value="Chromosome 9"/>
</dbReference>
<gene>
    <name evidence="8" type="ORF">CB0940_11378</name>
    <name evidence="9" type="ORF">RHO25_012889</name>
</gene>
<keyword evidence="8" id="KW-0121">Carboxypeptidase</keyword>
<keyword evidence="5" id="KW-0862">Zinc</keyword>
<reference evidence="9 11" key="2">
    <citation type="submission" date="2023-09" db="EMBL/GenBank/DDBJ databases">
        <title>Complete-Gapless Cercospora beticola genome.</title>
        <authorList>
            <person name="Wyatt N.A."/>
            <person name="Spanner R.E."/>
            <person name="Bolton M.D."/>
        </authorList>
    </citation>
    <scope>NUCLEOTIDE SEQUENCE [LARGE SCALE GENOMIC DNA]</scope>
    <source>
        <strain evidence="9">Cb09-40</strain>
    </source>
</reference>
<dbReference type="PANTHER" id="PTHR43808">
    <property type="entry name" value="ACETYLORNITHINE DEACETYLASE"/>
    <property type="match status" value="1"/>
</dbReference>
<evidence type="ECO:0000313" key="10">
    <source>
        <dbReference type="Proteomes" id="UP000230605"/>
    </source>
</evidence>
<dbReference type="CDD" id="cd05652">
    <property type="entry name" value="M20_ArgE_DapE-like_fungal"/>
    <property type="match status" value="1"/>
</dbReference>
<comment type="similarity">
    <text evidence="2">Belongs to the peptidase M20A family.</text>
</comment>
<dbReference type="Proteomes" id="UP000230605">
    <property type="component" value="Chromosome 9"/>
</dbReference>
<dbReference type="AlphaFoldDB" id="A0A2G5HDX9"/>
<dbReference type="InterPro" id="IPR050072">
    <property type="entry name" value="Peptidase_M20A"/>
</dbReference>
<protein>
    <submittedName>
        <fullName evidence="8">Putative carboxypeptidase</fullName>
    </submittedName>
</protein>